<feature type="transmembrane region" description="Helical" evidence="7">
    <location>
        <begin position="525"/>
        <end position="544"/>
    </location>
</feature>
<dbReference type="Pfam" id="PF13567">
    <property type="entry name" value="DUF4131"/>
    <property type="match status" value="1"/>
</dbReference>
<evidence type="ECO:0000256" key="3">
    <source>
        <dbReference type="ARBA" id="ARBA00022692"/>
    </source>
</evidence>
<evidence type="ECO:0000256" key="1">
    <source>
        <dbReference type="ARBA" id="ARBA00004651"/>
    </source>
</evidence>
<keyword evidence="2" id="KW-1003">Cell membrane</keyword>
<sequence length="775" mass="81455">MSGLAAPGSASPAPSGTDAFSAPEPATAYAGSQRVSGDSSNRLTAALQQAPWRRPAALSRLVDGLEHFVASAGFDRAPWLAVALGTGIAAWFVLGAPWQWIALLAGLLGLAGLAAMLLSREGRFPYLRAAIVSVALAMAAGSATIWTKSVLTGMPAIERPSFGEITGIVVSRQEQPAEGRTRLVVAIRDPYAHQRIIRVRINVPAARDAASAREGALIRVRARLMPPAAPMLPGGSDFARIAWFQQLAATGTAISPVAVLQPGRDGLLDPLRRSLSAHIRRNLAGSPGGIAAAFASGDRGGIAANDEDAMRDSGLTHLLSVSGLHVSAVIGATYLLALRLLALWPWLALRLRLPIVSAGIAAFVGLAYTLLTGAEVPTVRSVAGAMLVLIAVSLGRSALSVRMLAAAGFAVMLIWPESVVGPSFQLSFAAVLTIVTLHGAAPVRAFAARRIEPLWARALRHGAVLLVTGIAIELALTPIVLFHFHRAGLYGSFANVLAIPLTTFVTMPMIATALLLDLFGAGGPAWWLTGQSLSLLLGMAHFVARQPGAVTMFPTMGQGAFALFVSGGLWLALWHRRIRYWGIVPLLAGTLWLAFLRPPDVLISGDGRHVAFATLAPDSLLMLRDGRSSFARDNLAESAGMDGQITPLDQWPGARCNTDFCALEITKGGRVWHFLMARSHNQAPLGETAAACAGADVVIADRYLPRSCRPAVLKADRSLLEQTGGMALDLTEATIRTVAESQGQHGWWRPGTSPSPRASSEGRASQGPAAPAGNQ</sequence>
<dbReference type="EMBL" id="JACLAW010000009">
    <property type="protein sequence ID" value="MBC2666397.1"/>
    <property type="molecule type" value="Genomic_DNA"/>
</dbReference>
<keyword evidence="4 7" id="KW-1133">Transmembrane helix</keyword>
<feature type="transmembrane region" description="Helical" evidence="7">
    <location>
        <begin position="353"/>
        <end position="371"/>
    </location>
</feature>
<dbReference type="PANTHER" id="PTHR30619">
    <property type="entry name" value="DNA INTERNALIZATION/COMPETENCE PROTEIN COMEC/REC2"/>
    <property type="match status" value="1"/>
</dbReference>
<keyword evidence="11" id="KW-1185">Reference proteome</keyword>
<evidence type="ECO:0000259" key="9">
    <source>
        <dbReference type="Pfam" id="PF13567"/>
    </source>
</evidence>
<gene>
    <name evidence="10" type="ORF">H7F51_12780</name>
</gene>
<keyword evidence="5 7" id="KW-0472">Membrane</keyword>
<evidence type="ECO:0000256" key="5">
    <source>
        <dbReference type="ARBA" id="ARBA00023136"/>
    </source>
</evidence>
<feature type="transmembrane region" description="Helical" evidence="7">
    <location>
        <begin position="463"/>
        <end position="484"/>
    </location>
</feature>
<dbReference type="Pfam" id="PF03772">
    <property type="entry name" value="Competence"/>
    <property type="match status" value="1"/>
</dbReference>
<feature type="transmembrane region" description="Helical" evidence="7">
    <location>
        <begin position="580"/>
        <end position="596"/>
    </location>
</feature>
<feature type="region of interest" description="Disordered" evidence="6">
    <location>
        <begin position="741"/>
        <end position="775"/>
    </location>
</feature>
<evidence type="ECO:0000313" key="10">
    <source>
        <dbReference type="EMBL" id="MBC2666397.1"/>
    </source>
</evidence>
<feature type="region of interest" description="Disordered" evidence="6">
    <location>
        <begin position="1"/>
        <end position="25"/>
    </location>
</feature>
<feature type="transmembrane region" description="Helical" evidence="7">
    <location>
        <begin position="126"/>
        <end position="146"/>
    </location>
</feature>
<evidence type="ECO:0000259" key="8">
    <source>
        <dbReference type="Pfam" id="PF03772"/>
    </source>
</evidence>
<dbReference type="Proteomes" id="UP000566813">
    <property type="component" value="Unassembled WGS sequence"/>
</dbReference>
<dbReference type="InterPro" id="IPR004477">
    <property type="entry name" value="ComEC_N"/>
</dbReference>
<comment type="subcellular location">
    <subcellularLocation>
        <location evidence="1">Cell membrane</location>
        <topology evidence="1">Multi-pass membrane protein</topology>
    </subcellularLocation>
</comment>
<proteinExistence type="predicted"/>
<reference evidence="10 11" key="1">
    <citation type="submission" date="2020-08" db="EMBL/GenBank/DDBJ databases">
        <title>The genome sequence of type strain Novosphingobium flavum NBRC 111647.</title>
        <authorList>
            <person name="Liu Y."/>
        </authorList>
    </citation>
    <scope>NUCLEOTIDE SEQUENCE [LARGE SCALE GENOMIC DNA]</scope>
    <source>
        <strain evidence="10 11">NBRC 111647</strain>
    </source>
</reference>
<feature type="domain" description="DUF4131" evidence="9">
    <location>
        <begin position="97"/>
        <end position="253"/>
    </location>
</feature>
<dbReference type="GO" id="GO:0005886">
    <property type="term" value="C:plasma membrane"/>
    <property type="evidence" value="ECO:0007669"/>
    <property type="project" value="UniProtKB-SubCell"/>
</dbReference>
<dbReference type="NCBIfam" id="TIGR00360">
    <property type="entry name" value="ComEC_N-term"/>
    <property type="match status" value="1"/>
</dbReference>
<feature type="transmembrane region" description="Helical" evidence="7">
    <location>
        <begin position="496"/>
        <end position="518"/>
    </location>
</feature>
<dbReference type="PANTHER" id="PTHR30619:SF1">
    <property type="entry name" value="RECOMBINATION PROTEIN 2"/>
    <property type="match status" value="1"/>
</dbReference>
<feature type="transmembrane region" description="Helical" evidence="7">
    <location>
        <begin position="100"/>
        <end position="119"/>
    </location>
</feature>
<protein>
    <submittedName>
        <fullName evidence="10">ComEC/Rec2 family competence protein</fullName>
    </submittedName>
</protein>
<evidence type="ECO:0000256" key="7">
    <source>
        <dbReference type="SAM" id="Phobius"/>
    </source>
</evidence>
<evidence type="ECO:0000256" key="2">
    <source>
        <dbReference type="ARBA" id="ARBA00022475"/>
    </source>
</evidence>
<evidence type="ECO:0000313" key="11">
    <source>
        <dbReference type="Proteomes" id="UP000566813"/>
    </source>
</evidence>
<feature type="transmembrane region" description="Helical" evidence="7">
    <location>
        <begin position="401"/>
        <end position="418"/>
    </location>
</feature>
<organism evidence="10 11">
    <name type="scientific">Novosphingobium flavum</name>
    <dbReference type="NCBI Taxonomy" id="1778672"/>
    <lineage>
        <taxon>Bacteria</taxon>
        <taxon>Pseudomonadati</taxon>
        <taxon>Pseudomonadota</taxon>
        <taxon>Alphaproteobacteria</taxon>
        <taxon>Sphingomonadales</taxon>
        <taxon>Sphingomonadaceae</taxon>
        <taxon>Novosphingobium</taxon>
    </lineage>
</organism>
<dbReference type="InterPro" id="IPR025405">
    <property type="entry name" value="DUF4131"/>
</dbReference>
<feature type="transmembrane region" description="Helical" evidence="7">
    <location>
        <begin position="424"/>
        <end position="443"/>
    </location>
</feature>
<feature type="transmembrane region" description="Helical" evidence="7">
    <location>
        <begin position="77"/>
        <end position="94"/>
    </location>
</feature>
<dbReference type="InterPro" id="IPR052159">
    <property type="entry name" value="Competence_DNA_uptake"/>
</dbReference>
<keyword evidence="3 7" id="KW-0812">Transmembrane</keyword>
<comment type="caution">
    <text evidence="10">The sequence shown here is derived from an EMBL/GenBank/DDBJ whole genome shotgun (WGS) entry which is preliminary data.</text>
</comment>
<accession>A0A7X1FU55</accession>
<name>A0A7X1FU55_9SPHN</name>
<evidence type="ECO:0000256" key="6">
    <source>
        <dbReference type="SAM" id="MobiDB-lite"/>
    </source>
</evidence>
<evidence type="ECO:0000256" key="4">
    <source>
        <dbReference type="ARBA" id="ARBA00022989"/>
    </source>
</evidence>
<dbReference type="AlphaFoldDB" id="A0A7X1FU55"/>
<feature type="transmembrane region" description="Helical" evidence="7">
    <location>
        <begin position="318"/>
        <end position="341"/>
    </location>
</feature>
<feature type="transmembrane region" description="Helical" evidence="7">
    <location>
        <begin position="556"/>
        <end position="573"/>
    </location>
</feature>
<feature type="compositionally biased region" description="Low complexity" evidence="6">
    <location>
        <begin position="1"/>
        <end position="16"/>
    </location>
</feature>
<feature type="domain" description="ComEC/Rec2-related protein" evidence="8">
    <location>
        <begin position="296"/>
        <end position="577"/>
    </location>
</feature>